<name>A0A1Y2EYB0_9BASI</name>
<dbReference type="CDD" id="cd05227">
    <property type="entry name" value="AR_SDR_e"/>
    <property type="match status" value="1"/>
</dbReference>
<dbReference type="PANTHER" id="PTHR10366">
    <property type="entry name" value="NAD DEPENDENT EPIMERASE/DEHYDRATASE"/>
    <property type="match status" value="1"/>
</dbReference>
<dbReference type="Proteomes" id="UP000193467">
    <property type="component" value="Unassembled WGS sequence"/>
</dbReference>
<protein>
    <recommendedName>
        <fullName evidence="3">NAD-dependent epimerase/dehydratase domain-containing protein</fullName>
    </recommendedName>
</protein>
<dbReference type="STRING" id="106004.A0A1Y2EYB0"/>
<proteinExistence type="inferred from homology"/>
<dbReference type="InterPro" id="IPR001509">
    <property type="entry name" value="Epimerase_deHydtase"/>
</dbReference>
<sequence length="352" mass="38685">MPAVPNNSLILLTGASGFLAAHVGQQLLQRGYRVRGTVRSSEKGEYLKDLYKKDGLTEFEYVIVEDVEQEGAFDKAVVGVDGIAHTASPFHFRVEDPYTDLINPAVKGTTGILHSALLEPKVQRVVITSSFASVVNPYDPVYTFTEKDWNEFSPKQVEEKGKEVDPSQAYRASKTLAEKAAWKFLEEHTKDGKAPFDLATVNPPLIFGPVIHQISSASSLNTSVAAFYAYLTGNKKDEDAVNPAGSYVDVRDVARIHIDALATPEASNERFLVSTSAFSFQQLLDVLSKPEYSDLLKSSFPKFVGGKPGTPAPKQNVIDASKAKKTFGWAPIPLEKIVDDMTKSLAERQKEW</sequence>
<dbReference type="InParanoid" id="A0A1Y2EYB0"/>
<gene>
    <name evidence="4" type="ORF">BCR35DRAFT_305813</name>
</gene>
<dbReference type="AlphaFoldDB" id="A0A1Y2EYB0"/>
<evidence type="ECO:0000259" key="3">
    <source>
        <dbReference type="Pfam" id="PF01370"/>
    </source>
</evidence>
<organism evidence="4 5">
    <name type="scientific">Leucosporidium creatinivorum</name>
    <dbReference type="NCBI Taxonomy" id="106004"/>
    <lineage>
        <taxon>Eukaryota</taxon>
        <taxon>Fungi</taxon>
        <taxon>Dikarya</taxon>
        <taxon>Basidiomycota</taxon>
        <taxon>Pucciniomycotina</taxon>
        <taxon>Microbotryomycetes</taxon>
        <taxon>Leucosporidiales</taxon>
        <taxon>Leucosporidium</taxon>
    </lineage>
</organism>
<dbReference type="SUPFAM" id="SSF51735">
    <property type="entry name" value="NAD(P)-binding Rossmann-fold domains"/>
    <property type="match status" value="1"/>
</dbReference>
<evidence type="ECO:0000256" key="1">
    <source>
        <dbReference type="ARBA" id="ARBA00023002"/>
    </source>
</evidence>
<dbReference type="InterPro" id="IPR050425">
    <property type="entry name" value="NAD(P)_dehydrat-like"/>
</dbReference>
<dbReference type="InterPro" id="IPR036291">
    <property type="entry name" value="NAD(P)-bd_dom_sf"/>
</dbReference>
<comment type="similarity">
    <text evidence="2">Belongs to the NAD(P)-dependent epimerase/dehydratase family. Dihydroflavonol-4-reductase subfamily.</text>
</comment>
<dbReference type="Gene3D" id="3.40.50.720">
    <property type="entry name" value="NAD(P)-binding Rossmann-like Domain"/>
    <property type="match status" value="1"/>
</dbReference>
<keyword evidence="5" id="KW-1185">Reference proteome</keyword>
<dbReference type="PANTHER" id="PTHR10366:SF564">
    <property type="entry name" value="STEROL-4-ALPHA-CARBOXYLATE 3-DEHYDROGENASE, DECARBOXYLATING"/>
    <property type="match status" value="1"/>
</dbReference>
<reference evidence="4 5" key="1">
    <citation type="submission" date="2016-07" db="EMBL/GenBank/DDBJ databases">
        <title>Pervasive Adenine N6-methylation of Active Genes in Fungi.</title>
        <authorList>
            <consortium name="DOE Joint Genome Institute"/>
            <person name="Mondo S.J."/>
            <person name="Dannebaum R.O."/>
            <person name="Kuo R.C."/>
            <person name="Labutti K."/>
            <person name="Haridas S."/>
            <person name="Kuo A."/>
            <person name="Salamov A."/>
            <person name="Ahrendt S.R."/>
            <person name="Lipzen A."/>
            <person name="Sullivan W."/>
            <person name="Andreopoulos W.B."/>
            <person name="Clum A."/>
            <person name="Lindquist E."/>
            <person name="Daum C."/>
            <person name="Ramamoorthy G.K."/>
            <person name="Gryganskyi A."/>
            <person name="Culley D."/>
            <person name="Magnuson J.K."/>
            <person name="James T.Y."/>
            <person name="O'Malley M.A."/>
            <person name="Stajich J.E."/>
            <person name="Spatafora J.W."/>
            <person name="Visel A."/>
            <person name="Grigoriev I.V."/>
        </authorList>
    </citation>
    <scope>NUCLEOTIDE SEQUENCE [LARGE SCALE GENOMIC DNA]</scope>
    <source>
        <strain evidence="4 5">62-1032</strain>
    </source>
</reference>
<accession>A0A1Y2EYB0</accession>
<dbReference type="EMBL" id="MCGR01000034">
    <property type="protein sequence ID" value="ORY76568.1"/>
    <property type="molecule type" value="Genomic_DNA"/>
</dbReference>
<dbReference type="GO" id="GO:0016616">
    <property type="term" value="F:oxidoreductase activity, acting on the CH-OH group of donors, NAD or NADP as acceptor"/>
    <property type="evidence" value="ECO:0007669"/>
    <property type="project" value="TreeGrafter"/>
</dbReference>
<feature type="domain" description="NAD-dependent epimerase/dehydratase" evidence="3">
    <location>
        <begin position="10"/>
        <end position="269"/>
    </location>
</feature>
<evidence type="ECO:0000313" key="5">
    <source>
        <dbReference type="Proteomes" id="UP000193467"/>
    </source>
</evidence>
<evidence type="ECO:0000313" key="4">
    <source>
        <dbReference type="EMBL" id="ORY76568.1"/>
    </source>
</evidence>
<dbReference type="OrthoDB" id="2735536at2759"/>
<comment type="caution">
    <text evidence="4">The sequence shown here is derived from an EMBL/GenBank/DDBJ whole genome shotgun (WGS) entry which is preliminary data.</text>
</comment>
<keyword evidence="1" id="KW-0560">Oxidoreductase</keyword>
<dbReference type="Pfam" id="PF01370">
    <property type="entry name" value="Epimerase"/>
    <property type="match status" value="1"/>
</dbReference>
<evidence type="ECO:0000256" key="2">
    <source>
        <dbReference type="ARBA" id="ARBA00023445"/>
    </source>
</evidence>